<gene>
    <name evidence="2" type="ORF">PMG11_07088</name>
</gene>
<dbReference type="AlphaFoldDB" id="A0A0F7TNW9"/>
<sequence length="355" mass="38294">MTLASMDALGAFTHLQNNLPSWISRVSELAAHTSAKHAEYTAAYRRHTSYKPRRRRNSSVCSIHTDDLVPIAQRQGPTSEAIEATPTTTSEKDASVPVQTAGRKRGTDEAPSIDSSERYAFVSIRHNVIIEYDGHTQKALEEIVRDIGIARNNIRRGKMGMMPHGGLRSALLNKTSVGGGQSGESGSPLSALSYVRSTRTGGGVVGVTGSSGIRKESPFDFADKQLELAHGLCETAAYQVLRSGDCGTELDGVEEKFHMLLEMATNEVKRLEDEKKQREEEEAKTQSDAQSESVEEDAPAKPPLTPTAARLARLAAITASKPTTTAPGTIEVDDASSISAESIDLSAFRSSRIRV</sequence>
<dbReference type="Proteomes" id="UP000042958">
    <property type="component" value="Unassembled WGS sequence"/>
</dbReference>
<dbReference type="EMBL" id="CDHK01000006">
    <property type="protein sequence ID" value="CEJ58433.1"/>
    <property type="molecule type" value="Genomic_DNA"/>
</dbReference>
<feature type="region of interest" description="Disordered" evidence="1">
    <location>
        <begin position="271"/>
        <end position="336"/>
    </location>
</feature>
<evidence type="ECO:0000313" key="2">
    <source>
        <dbReference type="EMBL" id="CEJ58433.1"/>
    </source>
</evidence>
<dbReference type="OrthoDB" id="3886346at2759"/>
<accession>A0A0F7TNW9</accession>
<evidence type="ECO:0000256" key="1">
    <source>
        <dbReference type="SAM" id="MobiDB-lite"/>
    </source>
</evidence>
<evidence type="ECO:0000313" key="3">
    <source>
        <dbReference type="Proteomes" id="UP000042958"/>
    </source>
</evidence>
<dbReference type="STRING" id="104259.A0A0F7TNW9"/>
<feature type="compositionally biased region" description="Basic and acidic residues" evidence="1">
    <location>
        <begin position="271"/>
        <end position="285"/>
    </location>
</feature>
<feature type="region of interest" description="Disordered" evidence="1">
    <location>
        <begin position="72"/>
        <end position="112"/>
    </location>
</feature>
<reference evidence="3" key="1">
    <citation type="journal article" date="2015" name="Genome Announc.">
        <title>Draft genome sequence of the fungus Penicillium brasilianum MG11.</title>
        <authorList>
            <person name="Horn F."/>
            <person name="Linde J."/>
            <person name="Mattern D.J."/>
            <person name="Walther G."/>
            <person name="Guthke R."/>
            <person name="Brakhage A.A."/>
            <person name="Valiante V."/>
        </authorList>
    </citation>
    <scope>NUCLEOTIDE SEQUENCE [LARGE SCALE GENOMIC DNA]</scope>
    <source>
        <strain evidence="3">MG11</strain>
    </source>
</reference>
<protein>
    <submittedName>
        <fullName evidence="2">Uncharacterized protein</fullName>
    </submittedName>
</protein>
<feature type="compositionally biased region" description="Low complexity" evidence="1">
    <location>
        <begin position="306"/>
        <end position="319"/>
    </location>
</feature>
<proteinExistence type="predicted"/>
<name>A0A0F7TNW9_PENBI</name>
<keyword evidence="3" id="KW-1185">Reference proteome</keyword>
<organism evidence="2 3">
    <name type="scientific">Penicillium brasilianum</name>
    <dbReference type="NCBI Taxonomy" id="104259"/>
    <lineage>
        <taxon>Eukaryota</taxon>
        <taxon>Fungi</taxon>
        <taxon>Dikarya</taxon>
        <taxon>Ascomycota</taxon>
        <taxon>Pezizomycotina</taxon>
        <taxon>Eurotiomycetes</taxon>
        <taxon>Eurotiomycetidae</taxon>
        <taxon>Eurotiales</taxon>
        <taxon>Aspergillaceae</taxon>
        <taxon>Penicillium</taxon>
    </lineage>
</organism>